<dbReference type="InterPro" id="IPR036322">
    <property type="entry name" value="WD40_repeat_dom_sf"/>
</dbReference>
<dbReference type="EMBL" id="JASJQH010007525">
    <property type="protein sequence ID" value="KAK9707835.1"/>
    <property type="molecule type" value="Genomic_DNA"/>
</dbReference>
<dbReference type="InterPro" id="IPR015943">
    <property type="entry name" value="WD40/YVTN_repeat-like_dom_sf"/>
</dbReference>
<keyword evidence="5" id="KW-1185">Reference proteome</keyword>
<reference evidence="4 5" key="1">
    <citation type="submission" date="2023-04" db="EMBL/GenBank/DDBJ databases">
        <title>Genome of Basidiobolus ranarum AG-B5.</title>
        <authorList>
            <person name="Stajich J.E."/>
            <person name="Carter-House D."/>
            <person name="Gryganskyi A."/>
        </authorList>
    </citation>
    <scope>NUCLEOTIDE SEQUENCE [LARGE SCALE GENOMIC DNA]</scope>
    <source>
        <strain evidence="4 5">AG-B5</strain>
    </source>
</reference>
<dbReference type="Proteomes" id="UP001479436">
    <property type="component" value="Unassembled WGS sequence"/>
</dbReference>
<comment type="caution">
    <text evidence="4">The sequence shown here is derived from an EMBL/GenBank/DDBJ whole genome shotgun (WGS) entry which is preliminary data.</text>
</comment>
<evidence type="ECO:0000256" key="2">
    <source>
        <dbReference type="ARBA" id="ARBA00022737"/>
    </source>
</evidence>
<keyword evidence="1 3" id="KW-0853">WD repeat</keyword>
<dbReference type="SMART" id="SM00320">
    <property type="entry name" value="WD40"/>
    <property type="match status" value="1"/>
</dbReference>
<accession>A0ABR2VWD6</accession>
<dbReference type="PROSITE" id="PS50082">
    <property type="entry name" value="WD_REPEATS_2"/>
    <property type="match status" value="1"/>
</dbReference>
<dbReference type="SUPFAM" id="SSF50978">
    <property type="entry name" value="WD40 repeat-like"/>
    <property type="match status" value="1"/>
</dbReference>
<protein>
    <submittedName>
        <fullName evidence="4">DDB1- and CUL4-associated factor 6</fullName>
    </submittedName>
</protein>
<dbReference type="Gene3D" id="2.130.10.10">
    <property type="entry name" value="YVTN repeat-like/Quinoprotein amine dehydrogenase"/>
    <property type="match status" value="1"/>
</dbReference>
<feature type="repeat" description="WD" evidence="3">
    <location>
        <begin position="11"/>
        <end position="42"/>
    </location>
</feature>
<evidence type="ECO:0000313" key="5">
    <source>
        <dbReference type="Proteomes" id="UP001479436"/>
    </source>
</evidence>
<dbReference type="InterPro" id="IPR001680">
    <property type="entry name" value="WD40_rpt"/>
</dbReference>
<sequence length="104" mass="11768">DRCSGEIKHLLTGDSRVVNCVQPHPFDPVLMSSGIDNDIKLWYPEATSGLDQAYIQNIVQQNQEVFARDNDEEDSRMIVLPSGMILHMIAAFSERGGRDLFQFE</sequence>
<keyword evidence="2" id="KW-0677">Repeat</keyword>
<name>A0ABR2VWD6_9FUNG</name>
<evidence type="ECO:0000313" key="4">
    <source>
        <dbReference type="EMBL" id="KAK9707835.1"/>
    </source>
</evidence>
<feature type="non-terminal residue" evidence="4">
    <location>
        <position position="1"/>
    </location>
</feature>
<evidence type="ECO:0000256" key="3">
    <source>
        <dbReference type="PROSITE-ProRule" id="PRU00221"/>
    </source>
</evidence>
<dbReference type="InterPro" id="IPR045151">
    <property type="entry name" value="DCAF8"/>
</dbReference>
<proteinExistence type="predicted"/>
<gene>
    <name evidence="4" type="primary">DCAF6</name>
    <name evidence="4" type="ORF">K7432_009952</name>
</gene>
<dbReference type="PANTHER" id="PTHR15574">
    <property type="entry name" value="WD REPEAT DOMAIN-CONTAINING FAMILY"/>
    <property type="match status" value="1"/>
</dbReference>
<evidence type="ECO:0000256" key="1">
    <source>
        <dbReference type="ARBA" id="ARBA00022574"/>
    </source>
</evidence>
<organism evidence="4 5">
    <name type="scientific">Basidiobolus ranarum</name>
    <dbReference type="NCBI Taxonomy" id="34480"/>
    <lineage>
        <taxon>Eukaryota</taxon>
        <taxon>Fungi</taxon>
        <taxon>Fungi incertae sedis</taxon>
        <taxon>Zoopagomycota</taxon>
        <taxon>Entomophthoromycotina</taxon>
        <taxon>Basidiobolomycetes</taxon>
        <taxon>Basidiobolales</taxon>
        <taxon>Basidiobolaceae</taxon>
        <taxon>Basidiobolus</taxon>
    </lineage>
</organism>